<sequence length="182" mass="19800">MNKIIYADDDTTPVNRLIRMRLPSLIIGLTLGLLLSFLTSRFEEVLSTNIEVAFFIPFIVYMAAAVGVQTQTIYTRDLRTGKANFQKYLIKETLLGFFIALASGLIVAVVTLVWFDSPKLSLAVSLGMFGTIVLAPLVALIVTELLQLEKTDPAVSGGPIATVIQDALSIMIYGFIASAILL</sequence>
<organism evidence="10 11">
    <name type="scientific">Candidatus Curtissbacteria bacterium RIFCSPHIGHO2_02_FULL_40_16b</name>
    <dbReference type="NCBI Taxonomy" id="1797714"/>
    <lineage>
        <taxon>Bacteria</taxon>
        <taxon>Candidatus Curtissiibacteriota</taxon>
    </lineage>
</organism>
<gene>
    <name evidence="10" type="ORF">A3D04_03355</name>
</gene>
<comment type="similarity">
    <text evidence="2">Belongs to the SLC41A transporter family.</text>
</comment>
<proteinExistence type="inferred from homology"/>
<feature type="transmembrane region" description="Helical" evidence="8">
    <location>
        <begin position="122"/>
        <end position="142"/>
    </location>
</feature>
<dbReference type="AlphaFoldDB" id="A0A1F5G792"/>
<accession>A0A1F5G792</accession>
<keyword evidence="4 8" id="KW-0812">Transmembrane</keyword>
<reference evidence="10 11" key="1">
    <citation type="journal article" date="2016" name="Nat. Commun.">
        <title>Thousands of microbial genomes shed light on interconnected biogeochemical processes in an aquifer system.</title>
        <authorList>
            <person name="Anantharaman K."/>
            <person name="Brown C.T."/>
            <person name="Hug L.A."/>
            <person name="Sharon I."/>
            <person name="Castelle C.J."/>
            <person name="Probst A.J."/>
            <person name="Thomas B.C."/>
            <person name="Singh A."/>
            <person name="Wilkins M.J."/>
            <person name="Karaoz U."/>
            <person name="Brodie E.L."/>
            <person name="Williams K.H."/>
            <person name="Hubbard S.S."/>
            <person name="Banfield J.F."/>
        </authorList>
    </citation>
    <scope>NUCLEOTIDE SEQUENCE [LARGE SCALE GENOMIC DNA]</scope>
</reference>
<keyword evidence="3" id="KW-0813">Transport</keyword>
<keyword evidence="7 8" id="KW-0472">Membrane</keyword>
<dbReference type="Pfam" id="PF01769">
    <property type="entry name" value="MgtE"/>
    <property type="match status" value="1"/>
</dbReference>
<evidence type="ECO:0000256" key="6">
    <source>
        <dbReference type="ARBA" id="ARBA00022989"/>
    </source>
</evidence>
<keyword evidence="6 8" id="KW-1133">Transmembrane helix</keyword>
<evidence type="ECO:0000256" key="7">
    <source>
        <dbReference type="ARBA" id="ARBA00023136"/>
    </source>
</evidence>
<feature type="transmembrane region" description="Helical" evidence="8">
    <location>
        <begin position="20"/>
        <end position="40"/>
    </location>
</feature>
<dbReference type="InterPro" id="IPR006667">
    <property type="entry name" value="SLC41_membr_dom"/>
</dbReference>
<evidence type="ECO:0000259" key="9">
    <source>
        <dbReference type="Pfam" id="PF01769"/>
    </source>
</evidence>
<dbReference type="GO" id="GO:0008324">
    <property type="term" value="F:monoatomic cation transmembrane transporter activity"/>
    <property type="evidence" value="ECO:0007669"/>
    <property type="project" value="InterPro"/>
</dbReference>
<dbReference type="EMBL" id="MFBD01000044">
    <property type="protein sequence ID" value="OGD87711.1"/>
    <property type="molecule type" value="Genomic_DNA"/>
</dbReference>
<evidence type="ECO:0000256" key="3">
    <source>
        <dbReference type="ARBA" id="ARBA00022448"/>
    </source>
</evidence>
<evidence type="ECO:0000256" key="5">
    <source>
        <dbReference type="ARBA" id="ARBA00022842"/>
    </source>
</evidence>
<dbReference type="STRING" id="1797714.A3D04_03355"/>
<evidence type="ECO:0000256" key="1">
    <source>
        <dbReference type="ARBA" id="ARBA00004141"/>
    </source>
</evidence>
<dbReference type="SUPFAM" id="SSF161093">
    <property type="entry name" value="MgtE membrane domain-like"/>
    <property type="match status" value="1"/>
</dbReference>
<dbReference type="PANTHER" id="PTHR41394:SF5">
    <property type="entry name" value="SLC41A_MGTE INTEGRAL MEMBRANE DOMAIN-CONTAINING PROTEIN"/>
    <property type="match status" value="1"/>
</dbReference>
<dbReference type="GO" id="GO:0016020">
    <property type="term" value="C:membrane"/>
    <property type="evidence" value="ECO:0007669"/>
    <property type="project" value="UniProtKB-SubCell"/>
</dbReference>
<evidence type="ECO:0000256" key="8">
    <source>
        <dbReference type="SAM" id="Phobius"/>
    </source>
</evidence>
<protein>
    <recommendedName>
        <fullName evidence="9">SLC41A/MgtE integral membrane domain-containing protein</fullName>
    </recommendedName>
</protein>
<dbReference type="InterPro" id="IPR036739">
    <property type="entry name" value="SLC41_membr_dom_sf"/>
</dbReference>
<comment type="caution">
    <text evidence="10">The sequence shown here is derived from an EMBL/GenBank/DDBJ whole genome shotgun (WGS) entry which is preliminary data.</text>
</comment>
<keyword evidence="5" id="KW-0460">Magnesium</keyword>
<dbReference type="Proteomes" id="UP000177369">
    <property type="component" value="Unassembled WGS sequence"/>
</dbReference>
<evidence type="ECO:0000256" key="4">
    <source>
        <dbReference type="ARBA" id="ARBA00022692"/>
    </source>
</evidence>
<feature type="transmembrane region" description="Helical" evidence="8">
    <location>
        <begin position="94"/>
        <end position="115"/>
    </location>
</feature>
<feature type="domain" description="SLC41A/MgtE integral membrane" evidence="9">
    <location>
        <begin position="56"/>
        <end position="174"/>
    </location>
</feature>
<feature type="transmembrane region" description="Helical" evidence="8">
    <location>
        <begin position="162"/>
        <end position="181"/>
    </location>
</feature>
<comment type="subcellular location">
    <subcellularLocation>
        <location evidence="1">Membrane</location>
        <topology evidence="1">Multi-pass membrane protein</topology>
    </subcellularLocation>
</comment>
<evidence type="ECO:0000313" key="10">
    <source>
        <dbReference type="EMBL" id="OGD87711.1"/>
    </source>
</evidence>
<feature type="transmembrane region" description="Helical" evidence="8">
    <location>
        <begin position="52"/>
        <end position="74"/>
    </location>
</feature>
<dbReference type="PANTHER" id="PTHR41394">
    <property type="entry name" value="MAGNESIUM TRANSPORTER MGTE"/>
    <property type="match status" value="1"/>
</dbReference>
<evidence type="ECO:0000313" key="11">
    <source>
        <dbReference type="Proteomes" id="UP000177369"/>
    </source>
</evidence>
<evidence type="ECO:0000256" key="2">
    <source>
        <dbReference type="ARBA" id="ARBA00009749"/>
    </source>
</evidence>
<name>A0A1F5G792_9BACT</name>
<dbReference type="Gene3D" id="1.10.357.20">
    <property type="entry name" value="SLC41 divalent cation transporters, integral membrane domain"/>
    <property type="match status" value="1"/>
</dbReference>